<evidence type="ECO:0000259" key="9">
    <source>
        <dbReference type="PROSITE" id="PS51123"/>
    </source>
</evidence>
<dbReference type="STRING" id="640948.SAMN05216238_102429"/>
<organism evidence="10 11">
    <name type="scientific">Lentibacillus persicus</name>
    <dbReference type="NCBI Taxonomy" id="640948"/>
    <lineage>
        <taxon>Bacteria</taxon>
        <taxon>Bacillati</taxon>
        <taxon>Bacillota</taxon>
        <taxon>Bacilli</taxon>
        <taxon>Bacillales</taxon>
        <taxon>Bacillaceae</taxon>
        <taxon>Lentibacillus</taxon>
    </lineage>
</organism>
<evidence type="ECO:0000256" key="3">
    <source>
        <dbReference type="ARBA" id="ARBA00022475"/>
    </source>
</evidence>
<dbReference type="InterPro" id="IPR006665">
    <property type="entry name" value="OmpA-like"/>
</dbReference>
<feature type="compositionally biased region" description="Basic and acidic residues" evidence="8">
    <location>
        <begin position="71"/>
        <end position="81"/>
    </location>
</feature>
<dbReference type="InterPro" id="IPR036737">
    <property type="entry name" value="OmpA-like_sf"/>
</dbReference>
<name>A0A1I1TS81_9BACI</name>
<evidence type="ECO:0000313" key="10">
    <source>
        <dbReference type="EMBL" id="SFD61556.1"/>
    </source>
</evidence>
<comment type="subcellular location">
    <subcellularLocation>
        <location evidence="1">Cell membrane</location>
        <topology evidence="1">Single-pass membrane protein</topology>
    </subcellularLocation>
</comment>
<sequence>MKPRKIRDNGQSGAPKWMVTYSDMVTLILVFFILLFSVSQIDMVKFDAVSESFRNRMIFDFYPSPVPMENPTEHTSNEESGKNSNEFENPTATENVNDRDDMTQEENKDSLDELMAQVEQYLQNNNLNNVISASRDDRGVVLVLQERIMFDTGEAKILDSGKPFLDRVGELLMNLPNDVSVEGHTDDRPISSYKYPSNWELSGARASSVIRYLIDENDFDVSRFSSIGYGSTRPAAPNTSVENWRENRRVEMIILEKENESTE</sequence>
<evidence type="ECO:0000256" key="1">
    <source>
        <dbReference type="ARBA" id="ARBA00004162"/>
    </source>
</evidence>
<dbReference type="CDD" id="cd07185">
    <property type="entry name" value="OmpA_C-like"/>
    <property type="match status" value="1"/>
</dbReference>
<dbReference type="Pfam" id="PF13677">
    <property type="entry name" value="MotB_plug"/>
    <property type="match status" value="1"/>
</dbReference>
<dbReference type="AlphaFoldDB" id="A0A1I1TS81"/>
<dbReference type="InterPro" id="IPR050330">
    <property type="entry name" value="Bact_OuterMem_StrucFunc"/>
</dbReference>
<dbReference type="Proteomes" id="UP000199474">
    <property type="component" value="Unassembled WGS sequence"/>
</dbReference>
<keyword evidence="3" id="KW-1003">Cell membrane</keyword>
<dbReference type="OrthoDB" id="9815217at2"/>
<evidence type="ECO:0000256" key="4">
    <source>
        <dbReference type="ARBA" id="ARBA00022692"/>
    </source>
</evidence>
<gene>
    <name evidence="10" type="ORF">SAMN05216238_102429</name>
</gene>
<keyword evidence="5" id="KW-1133">Transmembrane helix</keyword>
<keyword evidence="4" id="KW-0812">Transmembrane</keyword>
<keyword evidence="6 7" id="KW-0472">Membrane</keyword>
<reference evidence="11" key="1">
    <citation type="submission" date="2016-10" db="EMBL/GenBank/DDBJ databases">
        <authorList>
            <person name="Varghese N."/>
            <person name="Submissions S."/>
        </authorList>
    </citation>
    <scope>NUCLEOTIDE SEQUENCE [LARGE SCALE GENOMIC DNA]</scope>
    <source>
        <strain evidence="11">DSM 22530</strain>
    </source>
</reference>
<evidence type="ECO:0000256" key="2">
    <source>
        <dbReference type="ARBA" id="ARBA00008914"/>
    </source>
</evidence>
<feature type="region of interest" description="Disordered" evidence="8">
    <location>
        <begin position="65"/>
        <end position="109"/>
    </location>
</feature>
<feature type="compositionally biased region" description="Polar residues" evidence="8">
    <location>
        <begin position="82"/>
        <end position="95"/>
    </location>
</feature>
<comment type="similarity">
    <text evidence="2">Belongs to the MotB family.</text>
</comment>
<dbReference type="SUPFAM" id="SSF103088">
    <property type="entry name" value="OmpA-like"/>
    <property type="match status" value="1"/>
</dbReference>
<dbReference type="PROSITE" id="PS51123">
    <property type="entry name" value="OMPA_2"/>
    <property type="match status" value="1"/>
</dbReference>
<dbReference type="InterPro" id="IPR025713">
    <property type="entry name" value="MotB-like_N_dom"/>
</dbReference>
<dbReference type="RefSeq" id="WP_090081966.1">
    <property type="nucleotide sequence ID" value="NZ_FOMR01000002.1"/>
</dbReference>
<evidence type="ECO:0000256" key="7">
    <source>
        <dbReference type="PROSITE-ProRule" id="PRU00473"/>
    </source>
</evidence>
<dbReference type="GO" id="GO:0005886">
    <property type="term" value="C:plasma membrane"/>
    <property type="evidence" value="ECO:0007669"/>
    <property type="project" value="UniProtKB-SubCell"/>
</dbReference>
<keyword evidence="11" id="KW-1185">Reference proteome</keyword>
<protein>
    <submittedName>
        <fullName evidence="10">Chemotaxis protein MotB</fullName>
    </submittedName>
</protein>
<dbReference type="EMBL" id="FOMR01000002">
    <property type="protein sequence ID" value="SFD61556.1"/>
    <property type="molecule type" value="Genomic_DNA"/>
</dbReference>
<evidence type="ECO:0000313" key="11">
    <source>
        <dbReference type="Proteomes" id="UP000199474"/>
    </source>
</evidence>
<evidence type="ECO:0000256" key="6">
    <source>
        <dbReference type="ARBA" id="ARBA00023136"/>
    </source>
</evidence>
<dbReference type="PANTHER" id="PTHR30329:SF16">
    <property type="entry name" value="CHEMOTAXIS MOTB PROTEIN"/>
    <property type="match status" value="1"/>
</dbReference>
<dbReference type="Pfam" id="PF00691">
    <property type="entry name" value="OmpA"/>
    <property type="match status" value="1"/>
</dbReference>
<evidence type="ECO:0000256" key="8">
    <source>
        <dbReference type="SAM" id="MobiDB-lite"/>
    </source>
</evidence>
<dbReference type="PANTHER" id="PTHR30329">
    <property type="entry name" value="STATOR ELEMENT OF FLAGELLAR MOTOR COMPLEX"/>
    <property type="match status" value="1"/>
</dbReference>
<accession>A0A1I1TS81</accession>
<proteinExistence type="inferred from homology"/>
<dbReference type="NCBIfam" id="NF005382">
    <property type="entry name" value="PRK06925.1"/>
    <property type="match status" value="1"/>
</dbReference>
<dbReference type="Gene3D" id="3.30.1330.60">
    <property type="entry name" value="OmpA-like domain"/>
    <property type="match status" value="1"/>
</dbReference>
<feature type="domain" description="OmpA-like" evidence="9">
    <location>
        <begin position="137"/>
        <end position="258"/>
    </location>
</feature>
<evidence type="ECO:0000256" key="5">
    <source>
        <dbReference type="ARBA" id="ARBA00022989"/>
    </source>
</evidence>
<feature type="compositionally biased region" description="Basic and acidic residues" evidence="8">
    <location>
        <begin position="96"/>
        <end position="109"/>
    </location>
</feature>